<feature type="domain" description="Fungal lipase-type" evidence="3">
    <location>
        <begin position="635"/>
        <end position="755"/>
    </location>
</feature>
<gene>
    <name evidence="4" type="ORF">GSCOC_T00039899001</name>
</gene>
<dbReference type="Pfam" id="PF01764">
    <property type="entry name" value="Lipase_3"/>
    <property type="match status" value="2"/>
</dbReference>
<evidence type="ECO:0000256" key="2">
    <source>
        <dbReference type="SAM" id="Phobius"/>
    </source>
</evidence>
<dbReference type="PANTHER" id="PTHR46086">
    <property type="entry name" value="ALPHA/BETA-HYDROLASES SUPERFAMILY PROTEIN"/>
    <property type="match status" value="1"/>
</dbReference>
<accession>A0A068U1V4</accession>
<keyword evidence="5" id="KW-1185">Reference proteome</keyword>
<dbReference type="OrthoDB" id="438440at2759"/>
<dbReference type="GO" id="GO:0006629">
    <property type="term" value="P:lipid metabolic process"/>
    <property type="evidence" value="ECO:0007669"/>
    <property type="project" value="InterPro"/>
</dbReference>
<dbReference type="Gramene" id="CDP02501">
    <property type="protein sequence ID" value="CDP02501"/>
    <property type="gene ID" value="GSCOC_T00039899001"/>
</dbReference>
<feature type="transmembrane region" description="Helical" evidence="2">
    <location>
        <begin position="284"/>
        <end position="305"/>
    </location>
</feature>
<name>A0A068U1V4_COFCA</name>
<dbReference type="CDD" id="cd00519">
    <property type="entry name" value="Lipase_3"/>
    <property type="match status" value="2"/>
</dbReference>
<dbReference type="InterPro" id="IPR029058">
    <property type="entry name" value="AB_hydrolase_fold"/>
</dbReference>
<evidence type="ECO:0000256" key="1">
    <source>
        <dbReference type="ARBA" id="ARBA00022801"/>
    </source>
</evidence>
<feature type="domain" description="Fungal lipase-type" evidence="3">
    <location>
        <begin position="203"/>
        <end position="363"/>
    </location>
</feature>
<keyword evidence="2" id="KW-0472">Membrane</keyword>
<dbReference type="ESTHER" id="cofca-a0a068u1v4.1">
    <property type="family name" value="Triacylglycerol-lipase-OBL1-like"/>
</dbReference>
<evidence type="ECO:0000313" key="4">
    <source>
        <dbReference type="EMBL" id="CDP02501.1"/>
    </source>
</evidence>
<dbReference type="SUPFAM" id="SSF53474">
    <property type="entry name" value="alpha/beta-Hydrolases"/>
    <property type="match status" value="2"/>
</dbReference>
<reference evidence="5" key="1">
    <citation type="journal article" date="2014" name="Science">
        <title>The coffee genome provides insight into the convergent evolution of caffeine biosynthesis.</title>
        <authorList>
            <person name="Denoeud F."/>
            <person name="Carretero-Paulet L."/>
            <person name="Dereeper A."/>
            <person name="Droc G."/>
            <person name="Guyot R."/>
            <person name="Pietrella M."/>
            <person name="Zheng C."/>
            <person name="Alberti A."/>
            <person name="Anthony F."/>
            <person name="Aprea G."/>
            <person name="Aury J.M."/>
            <person name="Bento P."/>
            <person name="Bernard M."/>
            <person name="Bocs S."/>
            <person name="Campa C."/>
            <person name="Cenci A."/>
            <person name="Combes M.C."/>
            <person name="Crouzillat D."/>
            <person name="Da Silva C."/>
            <person name="Daddiego L."/>
            <person name="De Bellis F."/>
            <person name="Dussert S."/>
            <person name="Garsmeur O."/>
            <person name="Gayraud T."/>
            <person name="Guignon V."/>
            <person name="Jahn K."/>
            <person name="Jamilloux V."/>
            <person name="Joet T."/>
            <person name="Labadie K."/>
            <person name="Lan T."/>
            <person name="Leclercq J."/>
            <person name="Lepelley M."/>
            <person name="Leroy T."/>
            <person name="Li L.T."/>
            <person name="Librado P."/>
            <person name="Lopez L."/>
            <person name="Munoz A."/>
            <person name="Noel B."/>
            <person name="Pallavicini A."/>
            <person name="Perrotta G."/>
            <person name="Poncet V."/>
            <person name="Pot D."/>
            <person name="Priyono X."/>
            <person name="Rigoreau M."/>
            <person name="Rouard M."/>
            <person name="Rozas J."/>
            <person name="Tranchant-Dubreuil C."/>
            <person name="VanBuren R."/>
            <person name="Zhang Q."/>
            <person name="Andrade A.C."/>
            <person name="Argout X."/>
            <person name="Bertrand B."/>
            <person name="de Kochko A."/>
            <person name="Graziosi G."/>
            <person name="Henry R.J."/>
            <person name="Jayarama X."/>
            <person name="Ming R."/>
            <person name="Nagai C."/>
            <person name="Rounsley S."/>
            <person name="Sankoff D."/>
            <person name="Giuliano G."/>
            <person name="Albert V.A."/>
            <person name="Wincker P."/>
            <person name="Lashermes P."/>
        </authorList>
    </citation>
    <scope>NUCLEOTIDE SEQUENCE [LARGE SCALE GENOMIC DNA]</scope>
    <source>
        <strain evidence="5">cv. DH200-94</strain>
    </source>
</reference>
<evidence type="ECO:0000313" key="5">
    <source>
        <dbReference type="Proteomes" id="UP000295252"/>
    </source>
</evidence>
<dbReference type="GO" id="GO:0004806">
    <property type="term" value="F:triacylglycerol lipase activity"/>
    <property type="evidence" value="ECO:0007669"/>
    <property type="project" value="InterPro"/>
</dbReference>
<feature type="transmembrane region" description="Helical" evidence="2">
    <location>
        <begin position="53"/>
        <end position="69"/>
    </location>
</feature>
<keyword evidence="2" id="KW-0812">Transmembrane</keyword>
<dbReference type="Gene3D" id="3.40.50.1820">
    <property type="entry name" value="alpha/beta hydrolase"/>
    <property type="match status" value="2"/>
</dbReference>
<dbReference type="InterPro" id="IPR044819">
    <property type="entry name" value="OBL-like"/>
</dbReference>
<dbReference type="PANTHER" id="PTHR46086:SF17">
    <property type="entry name" value="ALPHA_BETA-HYDROLASES SUPERFAMILY PROTEIN"/>
    <property type="match status" value="1"/>
</dbReference>
<dbReference type="EMBL" id="HG739092">
    <property type="protein sequence ID" value="CDP02501.1"/>
    <property type="molecule type" value="Genomic_DNA"/>
</dbReference>
<sequence length="760" mass="86544">MACNKSFCSNYMLLSPEKAGLVDLVCFLFSSNIYNRKFVDVPKGTKMPFAPRWIIFLTVVAQILLRLVAKPVAWLGNLLEQWLNLLHMNTNIFVLIYNLVTGQVIGIPDETSAKYLSVLAFLDLRQDLDENIAAGDSRYNPHLSIMAAKVAYENKAFIESTVTDHWKMDFVAFYDFWNDYQKKATTQGFLFRKDENTDTETIVVAFRGTSPFDTLDWVSDVDLSWYEFPGLGKVHAGFLKALGQQKLTGWPKNLIQIFGGHDYAYYTVRGKLKELLKKNDKAKFIVTGHSLGGALAILFPAILAYHGETSMLERLDGVYTFGQPRVGNEQFGKFMEDQINNNLLPNYYRTVYCNDIVPRVPSDNSVTEFKHFGTCAYFNSFFKGKTVDEAPNKNYFSILWLIPKIINSIWELIRSFIKGCVWGSDYKETGLMQLLRVVCLLFGGVPAHCPPDYVDSTRLASTELYGTGGSSTEGKTKNKWATELDPLVDHNCLLQIILKLFAKPLKWLGYAIQQWLNLLHVNGGFLGLIFKILREKIPDRNTSKYLSIVGLLDDREKLEENIPIGDTRYNPALAIMAAKLSYENSACNEAVVSQSWRMKFLGFYHFWNGNLREKSTTKALLFRQNENTDSELIRVAFRGKSPFDADDWITDLDISYYDLPNVGRVHSGFMKALDLQKCHGWPKDITQPHKEYAYYATREILKDTLKNNPKAKFMVTGHSLGGALAILFPAILAYHKEKELLERLDEVYTFGQPSIHGTQH</sequence>
<dbReference type="InterPro" id="IPR002921">
    <property type="entry name" value="Fungal_lipase-type"/>
</dbReference>
<keyword evidence="2" id="KW-1133">Transmembrane helix</keyword>
<proteinExistence type="predicted"/>
<dbReference type="Proteomes" id="UP000295252">
    <property type="component" value="Chromosome IX"/>
</dbReference>
<dbReference type="PhylomeDB" id="A0A068U1V4"/>
<dbReference type="AlphaFoldDB" id="A0A068U1V4"/>
<dbReference type="OMA" id="GWEATVC"/>
<organism evidence="4 5">
    <name type="scientific">Coffea canephora</name>
    <name type="common">Robusta coffee</name>
    <dbReference type="NCBI Taxonomy" id="49390"/>
    <lineage>
        <taxon>Eukaryota</taxon>
        <taxon>Viridiplantae</taxon>
        <taxon>Streptophyta</taxon>
        <taxon>Embryophyta</taxon>
        <taxon>Tracheophyta</taxon>
        <taxon>Spermatophyta</taxon>
        <taxon>Magnoliopsida</taxon>
        <taxon>eudicotyledons</taxon>
        <taxon>Gunneridae</taxon>
        <taxon>Pentapetalae</taxon>
        <taxon>asterids</taxon>
        <taxon>lamiids</taxon>
        <taxon>Gentianales</taxon>
        <taxon>Rubiaceae</taxon>
        <taxon>Ixoroideae</taxon>
        <taxon>Gardenieae complex</taxon>
        <taxon>Bertiereae - Coffeeae clade</taxon>
        <taxon>Coffeeae</taxon>
        <taxon>Coffea</taxon>
    </lineage>
</organism>
<dbReference type="InParanoid" id="A0A068U1V4"/>
<feature type="transmembrane region" description="Helical" evidence="2">
    <location>
        <begin position="81"/>
        <end position="100"/>
    </location>
</feature>
<protein>
    <recommendedName>
        <fullName evidence="3">Fungal lipase-type domain-containing protein</fullName>
    </recommendedName>
</protein>
<keyword evidence="1" id="KW-0378">Hydrolase</keyword>
<evidence type="ECO:0000259" key="3">
    <source>
        <dbReference type="Pfam" id="PF01764"/>
    </source>
</evidence>